<dbReference type="InterPro" id="IPR050109">
    <property type="entry name" value="HTH-type_TetR-like_transc_reg"/>
</dbReference>
<gene>
    <name evidence="6" type="ORF">DMA12_29870</name>
</gene>
<evidence type="ECO:0000256" key="1">
    <source>
        <dbReference type="ARBA" id="ARBA00023015"/>
    </source>
</evidence>
<reference evidence="6 7" key="1">
    <citation type="submission" date="2018-05" db="EMBL/GenBank/DDBJ databases">
        <title>Evolution of GPA BGCs.</title>
        <authorList>
            <person name="Waglechner N."/>
            <person name="Wright G.D."/>
        </authorList>
    </citation>
    <scope>NUCLEOTIDE SEQUENCE [LARGE SCALE GENOMIC DNA]</scope>
    <source>
        <strain evidence="6 7">DSM 5908</strain>
    </source>
</reference>
<keyword evidence="1" id="KW-0805">Transcription regulation</keyword>
<name>A0A428W8U8_AMYBA</name>
<proteinExistence type="predicted"/>
<dbReference type="PANTHER" id="PTHR30055">
    <property type="entry name" value="HTH-TYPE TRANSCRIPTIONAL REGULATOR RUTR"/>
    <property type="match status" value="1"/>
</dbReference>
<sequence length="201" mass="21243">MARWEPNAPERLSKAALELFAERGYENTTVIDIAQRAGLTKSTFFRHFQDKREVLFGGGTLAGLLTGAIAAAPASATAFEAVVHAMDAVGREAFTPDRREFGALRRAVIAANPELREREALKGLALTSAMTEALRERGVPEVTACVAAELGALAMKIAHERWGAATCGDFGEAARLAFDEVQAAIAAETSSGPVAAKSSAR</sequence>
<accession>A0A428W8U8</accession>
<dbReference type="EMBL" id="QHHU01000045">
    <property type="protein sequence ID" value="RSM39508.1"/>
    <property type="molecule type" value="Genomic_DNA"/>
</dbReference>
<dbReference type="InterPro" id="IPR009057">
    <property type="entry name" value="Homeodomain-like_sf"/>
</dbReference>
<organism evidence="6 7">
    <name type="scientific">Amycolatopsis balhimycina DSM 5908</name>
    <dbReference type="NCBI Taxonomy" id="1081091"/>
    <lineage>
        <taxon>Bacteria</taxon>
        <taxon>Bacillati</taxon>
        <taxon>Actinomycetota</taxon>
        <taxon>Actinomycetes</taxon>
        <taxon>Pseudonocardiales</taxon>
        <taxon>Pseudonocardiaceae</taxon>
        <taxon>Amycolatopsis</taxon>
    </lineage>
</organism>
<keyword evidence="2 4" id="KW-0238">DNA-binding</keyword>
<dbReference type="GO" id="GO:0003700">
    <property type="term" value="F:DNA-binding transcription factor activity"/>
    <property type="evidence" value="ECO:0007669"/>
    <property type="project" value="TreeGrafter"/>
</dbReference>
<evidence type="ECO:0000313" key="6">
    <source>
        <dbReference type="EMBL" id="RSM39508.1"/>
    </source>
</evidence>
<evidence type="ECO:0000256" key="4">
    <source>
        <dbReference type="PROSITE-ProRule" id="PRU00335"/>
    </source>
</evidence>
<feature type="domain" description="HTH tetR-type" evidence="5">
    <location>
        <begin position="6"/>
        <end position="66"/>
    </location>
</feature>
<evidence type="ECO:0000313" key="7">
    <source>
        <dbReference type="Proteomes" id="UP000286716"/>
    </source>
</evidence>
<dbReference type="PANTHER" id="PTHR30055:SF238">
    <property type="entry name" value="MYCOFACTOCIN BIOSYNTHESIS TRANSCRIPTIONAL REGULATOR MFTR-RELATED"/>
    <property type="match status" value="1"/>
</dbReference>
<keyword evidence="7" id="KW-1185">Reference proteome</keyword>
<comment type="caution">
    <text evidence="6">The sequence shown here is derived from an EMBL/GenBank/DDBJ whole genome shotgun (WGS) entry which is preliminary data.</text>
</comment>
<feature type="DNA-binding region" description="H-T-H motif" evidence="4">
    <location>
        <begin position="29"/>
        <end position="48"/>
    </location>
</feature>
<dbReference type="SUPFAM" id="SSF46689">
    <property type="entry name" value="Homeodomain-like"/>
    <property type="match status" value="1"/>
</dbReference>
<evidence type="ECO:0000256" key="2">
    <source>
        <dbReference type="ARBA" id="ARBA00023125"/>
    </source>
</evidence>
<dbReference type="AlphaFoldDB" id="A0A428W8U8"/>
<dbReference type="GO" id="GO:0000976">
    <property type="term" value="F:transcription cis-regulatory region binding"/>
    <property type="evidence" value="ECO:0007669"/>
    <property type="project" value="TreeGrafter"/>
</dbReference>
<protein>
    <submittedName>
        <fullName evidence="6">TetR/AcrR family transcriptional regulator</fullName>
    </submittedName>
</protein>
<dbReference type="Gene3D" id="1.10.357.10">
    <property type="entry name" value="Tetracycline Repressor, domain 2"/>
    <property type="match status" value="1"/>
</dbReference>
<dbReference type="Pfam" id="PF00440">
    <property type="entry name" value="TetR_N"/>
    <property type="match status" value="1"/>
</dbReference>
<keyword evidence="3" id="KW-0804">Transcription</keyword>
<dbReference type="RefSeq" id="WP_020641815.1">
    <property type="nucleotide sequence ID" value="NZ_QHHU01000045.1"/>
</dbReference>
<evidence type="ECO:0000259" key="5">
    <source>
        <dbReference type="PROSITE" id="PS50977"/>
    </source>
</evidence>
<evidence type="ECO:0000256" key="3">
    <source>
        <dbReference type="ARBA" id="ARBA00023163"/>
    </source>
</evidence>
<dbReference type="OrthoDB" id="4746440at2"/>
<dbReference type="PRINTS" id="PR00455">
    <property type="entry name" value="HTHTETR"/>
</dbReference>
<dbReference type="Proteomes" id="UP000286716">
    <property type="component" value="Unassembled WGS sequence"/>
</dbReference>
<dbReference type="InterPro" id="IPR001647">
    <property type="entry name" value="HTH_TetR"/>
</dbReference>
<dbReference type="PROSITE" id="PS50977">
    <property type="entry name" value="HTH_TETR_2"/>
    <property type="match status" value="1"/>
</dbReference>